<gene>
    <name evidence="2" type="ORF">LY08_00802</name>
</gene>
<dbReference type="AlphaFoldDB" id="A0A327RN49"/>
<keyword evidence="1" id="KW-0472">Membrane</keyword>
<reference evidence="2 3" key="1">
    <citation type="submission" date="2018-06" db="EMBL/GenBank/DDBJ databases">
        <title>Genomic Encyclopedia of Archaeal and Bacterial Type Strains, Phase II (KMG-II): from individual species to whole genera.</title>
        <authorList>
            <person name="Goeker M."/>
        </authorList>
    </citation>
    <scope>NUCLEOTIDE SEQUENCE [LARGE SCALE GENOMIC DNA]</scope>
    <source>
        <strain evidence="2 3">DSM 24464</strain>
    </source>
</reference>
<feature type="transmembrane region" description="Helical" evidence="1">
    <location>
        <begin position="147"/>
        <end position="170"/>
    </location>
</feature>
<comment type="caution">
    <text evidence="2">The sequence shown here is derived from an EMBL/GenBank/DDBJ whole genome shotgun (WGS) entry which is preliminary data.</text>
</comment>
<feature type="transmembrane region" description="Helical" evidence="1">
    <location>
        <begin position="301"/>
        <end position="323"/>
    </location>
</feature>
<feature type="transmembrane region" description="Helical" evidence="1">
    <location>
        <begin position="61"/>
        <end position="78"/>
    </location>
</feature>
<feature type="transmembrane region" description="Helical" evidence="1">
    <location>
        <begin position="236"/>
        <end position="259"/>
    </location>
</feature>
<protein>
    <submittedName>
        <fullName evidence="2">Uncharacterized protein</fullName>
    </submittedName>
</protein>
<dbReference type="OrthoDB" id="114919at2"/>
<keyword evidence="1" id="KW-0812">Transmembrane</keyword>
<dbReference type="EMBL" id="QLLO01000002">
    <property type="protein sequence ID" value="RAJ17024.1"/>
    <property type="molecule type" value="Genomic_DNA"/>
</dbReference>
<proteinExistence type="predicted"/>
<feature type="transmembrane region" description="Helical" evidence="1">
    <location>
        <begin position="279"/>
        <end position="295"/>
    </location>
</feature>
<feature type="transmembrane region" description="Helical" evidence="1">
    <location>
        <begin position="123"/>
        <end position="141"/>
    </location>
</feature>
<organism evidence="2 3">
    <name type="scientific">Olleya aquimaris</name>
    <dbReference type="NCBI Taxonomy" id="639310"/>
    <lineage>
        <taxon>Bacteria</taxon>
        <taxon>Pseudomonadati</taxon>
        <taxon>Bacteroidota</taxon>
        <taxon>Flavobacteriia</taxon>
        <taxon>Flavobacteriales</taxon>
        <taxon>Flavobacteriaceae</taxon>
    </lineage>
</organism>
<evidence type="ECO:0000313" key="2">
    <source>
        <dbReference type="EMBL" id="RAJ17024.1"/>
    </source>
</evidence>
<accession>A0A327RN49</accession>
<feature type="transmembrane region" description="Helical" evidence="1">
    <location>
        <begin position="98"/>
        <end position="116"/>
    </location>
</feature>
<feature type="transmembrane region" description="Helical" evidence="1">
    <location>
        <begin position="177"/>
        <end position="195"/>
    </location>
</feature>
<evidence type="ECO:0000313" key="3">
    <source>
        <dbReference type="Proteomes" id="UP000248703"/>
    </source>
</evidence>
<keyword evidence="1" id="KW-1133">Transmembrane helix</keyword>
<evidence type="ECO:0000256" key="1">
    <source>
        <dbReference type="SAM" id="Phobius"/>
    </source>
</evidence>
<dbReference type="Proteomes" id="UP000248703">
    <property type="component" value="Unassembled WGS sequence"/>
</dbReference>
<sequence>MNTKTIDLLNIALIVISLLVAIKLPFELFLFSYAILGPLHYLTEINWLKERNYFVKSNKKWIYFFILFPFILAIYPIYKFLDLGLTNALDDVLKLVNRNTNALLLIGFFLAVGLIFVSKVKHLFLVLFLAIITAITLTFYVPKSLFIVGLFLPTLIHVYLFTFLFIVFGALKAKSSYGYVLGLVMLCIPFVIWLIPIDATSYNLNQSAIDTYIESNMMGVNSKIAEFLNQIQNGKFYALSEVGLKIQIFIGFAYTYHYLNWFSKTSVIGWKKAISKQKGILILAIWILSVALYVYDYKTGLIALFFLSFLHVFLEFPLNALTIKEVFSIKNYKKN</sequence>
<dbReference type="RefSeq" id="WP_111659138.1">
    <property type="nucleotide sequence ID" value="NZ_QLLO01000002.1"/>
</dbReference>
<name>A0A327RN49_9FLAO</name>
<keyword evidence="3" id="KW-1185">Reference proteome</keyword>
<feature type="transmembrane region" description="Helical" evidence="1">
    <location>
        <begin position="7"/>
        <end position="24"/>
    </location>
</feature>
<feature type="transmembrane region" description="Helical" evidence="1">
    <location>
        <begin position="30"/>
        <end position="49"/>
    </location>
</feature>